<reference evidence="5" key="1">
    <citation type="submission" date="2019-12" db="EMBL/GenBank/DDBJ databases">
        <title>Comparative genomics gives insights into the taxonomy of the Azoarcus-Aromatoleum group and reveals separate origins of nif in the plant-associated Azoarcus and non-plant-associated Aromatoleum sub-groups.</title>
        <authorList>
            <person name="Lafos M."/>
            <person name="Maluk M."/>
            <person name="Batista M."/>
            <person name="Junghare M."/>
            <person name="Carmona M."/>
            <person name="Faoro H."/>
            <person name="Cruz L.M."/>
            <person name="Battistoni F."/>
            <person name="De Souza E."/>
            <person name="Pedrosa F."/>
            <person name="Chen W.-M."/>
            <person name="Poole P.S."/>
            <person name="Dixon R.A."/>
            <person name="James E.K."/>
        </authorList>
    </citation>
    <scope>NUCLEOTIDE SEQUENCE</scope>
    <source>
        <strain evidence="5">U120</strain>
    </source>
</reference>
<dbReference type="InterPro" id="IPR036428">
    <property type="entry name" value="PCD_sf"/>
</dbReference>
<comment type="similarity">
    <text evidence="2 4">Belongs to the pterin-4-alpha-carbinolamine dehydratase family.</text>
</comment>
<comment type="caution">
    <text evidence="5">The sequence shown here is derived from an EMBL/GenBank/DDBJ whole genome shotgun (WGS) entry which is preliminary data.</text>
</comment>
<dbReference type="EMBL" id="WTVH01000008">
    <property type="protein sequence ID" value="NMF92842.1"/>
    <property type="molecule type" value="Genomic_DNA"/>
</dbReference>
<evidence type="ECO:0000256" key="1">
    <source>
        <dbReference type="ARBA" id="ARBA00001554"/>
    </source>
</evidence>
<name>A0ABX1MXX3_9RHOO</name>
<evidence type="ECO:0000313" key="6">
    <source>
        <dbReference type="Proteomes" id="UP000601990"/>
    </source>
</evidence>
<keyword evidence="3 4" id="KW-0456">Lyase</keyword>
<proteinExistence type="inferred from homology"/>
<accession>A0ABX1MXX3</accession>
<evidence type="ECO:0000313" key="5">
    <source>
        <dbReference type="EMBL" id="NMF92842.1"/>
    </source>
</evidence>
<sequence>MSDELQSRTCTPCRGDVPPLTKAQAQRQLAQTPAWTLSDDGRCIERSFTFGNFKDAMSFVAKLGDLAETEGHHPDICFGWGWARVTWQTKKINGLHDNDFIMAAKTDGLAPR</sequence>
<dbReference type="RefSeq" id="WP_169198138.1">
    <property type="nucleotide sequence ID" value="NZ_WTVH02000010.1"/>
</dbReference>
<evidence type="ECO:0000256" key="3">
    <source>
        <dbReference type="ARBA" id="ARBA00023239"/>
    </source>
</evidence>
<dbReference type="Proteomes" id="UP000601990">
    <property type="component" value="Unassembled WGS sequence"/>
</dbReference>
<dbReference type="EC" id="4.2.1.96" evidence="4"/>
<evidence type="ECO:0000256" key="2">
    <source>
        <dbReference type="ARBA" id="ARBA00006472"/>
    </source>
</evidence>
<dbReference type="InterPro" id="IPR050376">
    <property type="entry name" value="Pterin-4-alpha-carb_dehyd"/>
</dbReference>
<protein>
    <recommendedName>
        <fullName evidence="4">Putative pterin-4-alpha-carbinolamine dehydratase</fullName>
        <shortName evidence="4">PHS</shortName>
        <ecNumber evidence="4">4.2.1.96</ecNumber>
    </recommendedName>
    <alternativeName>
        <fullName evidence="4">4-alpha-hydroxy-tetrahydropterin dehydratase</fullName>
    </alternativeName>
    <alternativeName>
        <fullName evidence="4">Pterin carbinolamine dehydratase</fullName>
        <shortName evidence="4">PCD</shortName>
    </alternativeName>
</protein>
<dbReference type="SUPFAM" id="SSF55248">
    <property type="entry name" value="PCD-like"/>
    <property type="match status" value="1"/>
</dbReference>
<dbReference type="Gene3D" id="3.30.1360.20">
    <property type="entry name" value="Transcriptional coactivator/pterin dehydratase"/>
    <property type="match status" value="1"/>
</dbReference>
<organism evidence="5 6">
    <name type="scientific">Aromatoleum buckelii</name>
    <dbReference type="NCBI Taxonomy" id="200254"/>
    <lineage>
        <taxon>Bacteria</taxon>
        <taxon>Pseudomonadati</taxon>
        <taxon>Pseudomonadota</taxon>
        <taxon>Betaproteobacteria</taxon>
        <taxon>Rhodocyclales</taxon>
        <taxon>Rhodocyclaceae</taxon>
        <taxon>Aromatoleum</taxon>
    </lineage>
</organism>
<gene>
    <name evidence="5" type="ORF">GO608_05825</name>
</gene>
<dbReference type="PANTHER" id="PTHR42805:SF1">
    <property type="entry name" value="PTERIN-4-ALPHA-CARBINOLAMINE DEHYDRATASE-RELATED"/>
    <property type="match status" value="1"/>
</dbReference>
<dbReference type="HAMAP" id="MF_00434">
    <property type="entry name" value="Pterin_4_alpha"/>
    <property type="match status" value="1"/>
</dbReference>
<dbReference type="PANTHER" id="PTHR42805">
    <property type="entry name" value="PTERIN-4-ALPHA-CARBINOLAMINE DEHYDRATASE-RELATED"/>
    <property type="match status" value="1"/>
</dbReference>
<dbReference type="CDD" id="cd00913">
    <property type="entry name" value="PCD_DCoH_subfamily_a"/>
    <property type="match status" value="1"/>
</dbReference>
<dbReference type="Pfam" id="PF01329">
    <property type="entry name" value="Pterin_4a"/>
    <property type="match status" value="1"/>
</dbReference>
<keyword evidence="6" id="KW-1185">Reference proteome</keyword>
<dbReference type="InterPro" id="IPR001533">
    <property type="entry name" value="Pterin_deHydtase"/>
</dbReference>
<comment type="catalytic activity">
    <reaction evidence="1 4">
        <text>(4aS,6R)-4a-hydroxy-L-erythro-5,6,7,8-tetrahydrobiopterin = (6R)-L-erythro-6,7-dihydrobiopterin + H2O</text>
        <dbReference type="Rhea" id="RHEA:11920"/>
        <dbReference type="ChEBI" id="CHEBI:15377"/>
        <dbReference type="ChEBI" id="CHEBI:15642"/>
        <dbReference type="ChEBI" id="CHEBI:43120"/>
        <dbReference type="EC" id="4.2.1.96"/>
    </reaction>
</comment>
<evidence type="ECO:0000256" key="4">
    <source>
        <dbReference type="HAMAP-Rule" id="MF_00434"/>
    </source>
</evidence>